<dbReference type="InterPro" id="IPR015421">
    <property type="entry name" value="PyrdxlP-dep_Trfase_major"/>
</dbReference>
<keyword evidence="4 10" id="KW-0808">Transferase</keyword>
<dbReference type="Proteomes" id="UP000652477">
    <property type="component" value="Unassembled WGS sequence"/>
</dbReference>
<feature type="binding site" description="via persulfide group" evidence="10">
    <location>
        <position position="327"/>
    </location>
    <ligand>
        <name>[2Fe-2S] cluster</name>
        <dbReference type="ChEBI" id="CHEBI:190135"/>
        <note>ligand shared with IscU</note>
    </ligand>
</feature>
<keyword evidence="7 10" id="KW-0408">Iron</keyword>
<feature type="binding site" evidence="10">
    <location>
        <position position="181"/>
    </location>
    <ligand>
        <name>pyridoxal 5'-phosphate</name>
        <dbReference type="ChEBI" id="CHEBI:597326"/>
    </ligand>
</feature>
<comment type="similarity">
    <text evidence="2 10">Belongs to the class-V pyridoxal-phosphate-dependent aminotransferase family. NifS/IscS subfamily.</text>
</comment>
<dbReference type="InterPro" id="IPR017772">
    <property type="entry name" value="Cys_deSase_NifS_bac/arc"/>
</dbReference>
<dbReference type="NCBIfam" id="TIGR03402">
    <property type="entry name" value="FeS_nifS"/>
    <property type="match status" value="1"/>
</dbReference>
<feature type="domain" description="Aminotransferase class V" evidence="12">
    <location>
        <begin position="5"/>
        <end position="368"/>
    </location>
</feature>
<accession>A0A923RNQ5</accession>
<evidence type="ECO:0000259" key="12">
    <source>
        <dbReference type="Pfam" id="PF00266"/>
    </source>
</evidence>
<keyword evidence="5 10" id="KW-0479">Metal-binding</keyword>
<evidence type="ECO:0000256" key="5">
    <source>
        <dbReference type="ARBA" id="ARBA00022723"/>
    </source>
</evidence>
<dbReference type="InterPro" id="IPR020578">
    <property type="entry name" value="Aminotrans_V_PyrdxlP_BS"/>
</dbReference>
<dbReference type="PIRSF" id="PIRSF005572">
    <property type="entry name" value="NifS"/>
    <property type="match status" value="1"/>
</dbReference>
<evidence type="ECO:0000256" key="4">
    <source>
        <dbReference type="ARBA" id="ARBA00022679"/>
    </source>
</evidence>
<dbReference type="InterPro" id="IPR015422">
    <property type="entry name" value="PyrdxlP-dep_Trfase_small"/>
</dbReference>
<evidence type="ECO:0000256" key="1">
    <source>
        <dbReference type="ARBA" id="ARBA00001933"/>
    </source>
</evidence>
<reference evidence="13" key="1">
    <citation type="submission" date="2020-08" db="EMBL/GenBank/DDBJ databases">
        <title>Genome public.</title>
        <authorList>
            <person name="Liu C."/>
            <person name="Sun Q."/>
        </authorList>
    </citation>
    <scope>NUCLEOTIDE SEQUENCE</scope>
    <source>
        <strain evidence="13">NSJ-55</strain>
    </source>
</reference>
<dbReference type="SUPFAM" id="SSF53383">
    <property type="entry name" value="PLP-dependent transferases"/>
    <property type="match status" value="1"/>
</dbReference>
<organism evidence="13 14">
    <name type="scientific">Mediterraneibacter hominis</name>
    <dbReference type="NCBI Taxonomy" id="2763054"/>
    <lineage>
        <taxon>Bacteria</taxon>
        <taxon>Bacillati</taxon>
        <taxon>Bacillota</taxon>
        <taxon>Clostridia</taxon>
        <taxon>Lachnospirales</taxon>
        <taxon>Lachnospiraceae</taxon>
        <taxon>Mediterraneibacter</taxon>
    </lineage>
</organism>
<evidence type="ECO:0000256" key="11">
    <source>
        <dbReference type="RuleBase" id="RU004504"/>
    </source>
</evidence>
<comment type="subcellular location">
    <subcellularLocation>
        <location evidence="10">Cytoplasm</location>
    </subcellularLocation>
</comment>
<feature type="modified residue" description="N6-(pyridoxal phosphate)lysine" evidence="10">
    <location>
        <position position="204"/>
    </location>
</feature>
<feature type="binding site" evidence="10">
    <location>
        <position position="239"/>
    </location>
    <ligand>
        <name>pyridoxal 5'-phosphate</name>
        <dbReference type="ChEBI" id="CHEBI:597326"/>
    </ligand>
</feature>
<dbReference type="PROSITE" id="PS00595">
    <property type="entry name" value="AA_TRANSFER_CLASS_5"/>
    <property type="match status" value="1"/>
</dbReference>
<dbReference type="InterPro" id="IPR016454">
    <property type="entry name" value="Cysteine_dSase"/>
</dbReference>
<protein>
    <recommendedName>
        <fullName evidence="10">Cysteine desulfurase IscS</fullName>
        <ecNumber evidence="10">2.8.1.7</ecNumber>
    </recommendedName>
</protein>
<dbReference type="GO" id="GO:0044571">
    <property type="term" value="P:[2Fe-2S] cluster assembly"/>
    <property type="evidence" value="ECO:0007669"/>
    <property type="project" value="UniProtKB-UniRule"/>
</dbReference>
<dbReference type="InterPro" id="IPR015424">
    <property type="entry name" value="PyrdxlP-dep_Trfase"/>
</dbReference>
<gene>
    <name evidence="13" type="primary">nifS</name>
    <name evidence="10" type="synonym">iscS</name>
    <name evidence="13" type="ORF">H8S37_01525</name>
</gene>
<dbReference type="PANTHER" id="PTHR11601:SF34">
    <property type="entry name" value="CYSTEINE DESULFURASE"/>
    <property type="match status" value="1"/>
</dbReference>
<comment type="function">
    <text evidence="10">Master enzyme that delivers sulfur to a number of partners involved in Fe-S cluster assembly, tRNA modification or cofactor biosynthesis. Catalyzes the removal of elemental sulfur atoms from cysteine to produce alanine. Functions as a sulfur delivery protein for Fe-S cluster synthesis onto IscU, an Fe-S scaffold assembly protein, as well as other S acceptor proteins.</text>
</comment>
<evidence type="ECO:0000313" key="13">
    <source>
        <dbReference type="EMBL" id="MBC5687616.1"/>
    </source>
</evidence>
<evidence type="ECO:0000256" key="10">
    <source>
        <dbReference type="HAMAP-Rule" id="MF_00331"/>
    </source>
</evidence>
<keyword evidence="6 10" id="KW-0663">Pyridoxal phosphate</keyword>
<dbReference type="GO" id="GO:0031071">
    <property type="term" value="F:cysteine desulfurase activity"/>
    <property type="evidence" value="ECO:0007669"/>
    <property type="project" value="UniProtKB-UniRule"/>
</dbReference>
<feature type="binding site" evidence="10">
    <location>
        <begin position="72"/>
        <end position="73"/>
    </location>
    <ligand>
        <name>pyridoxal 5'-phosphate</name>
        <dbReference type="ChEBI" id="CHEBI:597326"/>
    </ligand>
</feature>
<evidence type="ECO:0000256" key="8">
    <source>
        <dbReference type="ARBA" id="ARBA00023014"/>
    </source>
</evidence>
<dbReference type="HAMAP" id="MF_00331">
    <property type="entry name" value="Cys_desulf_IscS"/>
    <property type="match status" value="1"/>
</dbReference>
<dbReference type="GO" id="GO:0030170">
    <property type="term" value="F:pyridoxal phosphate binding"/>
    <property type="evidence" value="ECO:0007669"/>
    <property type="project" value="UniProtKB-UniRule"/>
</dbReference>
<dbReference type="GO" id="GO:0046872">
    <property type="term" value="F:metal ion binding"/>
    <property type="evidence" value="ECO:0007669"/>
    <property type="project" value="UniProtKB-KW"/>
</dbReference>
<dbReference type="InterPro" id="IPR010240">
    <property type="entry name" value="Cys_deSase_IscS"/>
</dbReference>
<feature type="binding site" evidence="10">
    <location>
        <begin position="201"/>
        <end position="203"/>
    </location>
    <ligand>
        <name>pyridoxal 5'-phosphate</name>
        <dbReference type="ChEBI" id="CHEBI:597326"/>
    </ligand>
</feature>
<dbReference type="GO" id="GO:0051537">
    <property type="term" value="F:2 iron, 2 sulfur cluster binding"/>
    <property type="evidence" value="ECO:0007669"/>
    <property type="project" value="UniProtKB-UniRule"/>
</dbReference>
<comment type="subunit">
    <text evidence="10">Homodimer. Forms a heterotetramer with IscU, interacts with other sulfur acceptors.</text>
</comment>
<keyword evidence="3 10" id="KW-0963">Cytoplasm</keyword>
<dbReference type="EMBL" id="JACOPF010000001">
    <property type="protein sequence ID" value="MBC5687616.1"/>
    <property type="molecule type" value="Genomic_DNA"/>
</dbReference>
<feature type="binding site" evidence="10">
    <location>
        <position position="153"/>
    </location>
    <ligand>
        <name>pyridoxal 5'-phosphate</name>
        <dbReference type="ChEBI" id="CHEBI:597326"/>
    </ligand>
</feature>
<comment type="caution">
    <text evidence="13">The sequence shown here is derived from an EMBL/GenBank/DDBJ whole genome shotgun (WGS) entry which is preliminary data.</text>
</comment>
<keyword evidence="10" id="KW-0001">2Fe-2S</keyword>
<name>A0A923RNQ5_9FIRM</name>
<dbReference type="FunFam" id="3.40.640.10:FF:000084">
    <property type="entry name" value="IscS-like cysteine desulfurase"/>
    <property type="match status" value="1"/>
</dbReference>
<proteinExistence type="inferred from homology"/>
<dbReference type="Gene3D" id="3.90.1150.10">
    <property type="entry name" value="Aspartate Aminotransferase, domain 1"/>
    <property type="match status" value="1"/>
</dbReference>
<feature type="active site" description="Cysteine persulfide intermediate" evidence="10">
    <location>
        <position position="327"/>
    </location>
</feature>
<dbReference type="RefSeq" id="WP_186874294.1">
    <property type="nucleotide sequence ID" value="NZ_JACOPF010000001.1"/>
</dbReference>
<dbReference type="Gene3D" id="1.10.260.50">
    <property type="match status" value="1"/>
</dbReference>
<comment type="cofactor">
    <cofactor evidence="1 10 11">
        <name>pyridoxal 5'-phosphate</name>
        <dbReference type="ChEBI" id="CHEBI:597326"/>
    </cofactor>
</comment>
<evidence type="ECO:0000256" key="3">
    <source>
        <dbReference type="ARBA" id="ARBA00022490"/>
    </source>
</evidence>
<evidence type="ECO:0000256" key="7">
    <source>
        <dbReference type="ARBA" id="ARBA00023004"/>
    </source>
</evidence>
<dbReference type="PANTHER" id="PTHR11601">
    <property type="entry name" value="CYSTEINE DESULFURYLASE FAMILY MEMBER"/>
    <property type="match status" value="1"/>
</dbReference>
<evidence type="ECO:0000256" key="2">
    <source>
        <dbReference type="ARBA" id="ARBA00006490"/>
    </source>
</evidence>
<comment type="pathway">
    <text evidence="10">Cofactor biosynthesis; iron-sulfur cluster biosynthesis.</text>
</comment>
<keyword evidence="8 10" id="KW-0411">Iron-sulfur</keyword>
<evidence type="ECO:0000256" key="9">
    <source>
        <dbReference type="ARBA" id="ARBA00050776"/>
    </source>
</evidence>
<dbReference type="Gene3D" id="3.40.640.10">
    <property type="entry name" value="Type I PLP-dependent aspartate aminotransferase-like (Major domain)"/>
    <property type="match status" value="1"/>
</dbReference>
<keyword evidence="14" id="KW-1185">Reference proteome</keyword>
<dbReference type="GO" id="GO:1990221">
    <property type="term" value="C:L-cysteine desulfurase complex"/>
    <property type="evidence" value="ECO:0007669"/>
    <property type="project" value="UniProtKB-ARBA"/>
</dbReference>
<dbReference type="GO" id="GO:0006520">
    <property type="term" value="P:amino acid metabolic process"/>
    <property type="evidence" value="ECO:0007669"/>
    <property type="project" value="InterPro"/>
</dbReference>
<sequence length="396" mass="43896">MGKFIYLDNAATTKIAPEVMETMLPYFTEYFGNPSSVYGFASQNKERIAKQRERIASILGAKENEIYFTGGGTESDNWALKATAEAYGAKGKHIITSRIEHHAILHTCEYLEKQHGFEVTYLDVDENGIVDLEALKKAIRPDTILISIMFANNEIGSIQPIKEIGQIAHEHGILFHTDAVQAFGQILIDVDACHIDMLSASGHKINGPKGIGFLYIRKGVKIRSFIHGGAQERKRRAGTENVPGIIGLGKAAELAADSMEERTAAERALRDYMIERIEKEIPYCRLNGDRTKRLPNNVNFSFRFIEGESLLIMLDMKGICASSGSACTSGSLDPSHVLLAIGLPHEIAHGSLRMTLGADTSKDDIDYVVEELKKIVEHLRGMSPLYEDFVRKQANK</sequence>
<dbReference type="NCBIfam" id="NF002806">
    <property type="entry name" value="PRK02948.1"/>
    <property type="match status" value="1"/>
</dbReference>
<dbReference type="InterPro" id="IPR000192">
    <property type="entry name" value="Aminotrans_V_dom"/>
</dbReference>
<dbReference type="AlphaFoldDB" id="A0A923RNQ5"/>
<evidence type="ECO:0000313" key="14">
    <source>
        <dbReference type="Proteomes" id="UP000652477"/>
    </source>
</evidence>
<dbReference type="EC" id="2.8.1.7" evidence="10"/>
<dbReference type="Pfam" id="PF00266">
    <property type="entry name" value="Aminotran_5"/>
    <property type="match status" value="1"/>
</dbReference>
<comment type="catalytic activity">
    <reaction evidence="9 10">
        <text>(sulfur carrier)-H + L-cysteine = (sulfur carrier)-SH + L-alanine</text>
        <dbReference type="Rhea" id="RHEA:43892"/>
        <dbReference type="Rhea" id="RHEA-COMP:14737"/>
        <dbReference type="Rhea" id="RHEA-COMP:14739"/>
        <dbReference type="ChEBI" id="CHEBI:29917"/>
        <dbReference type="ChEBI" id="CHEBI:35235"/>
        <dbReference type="ChEBI" id="CHEBI:57972"/>
        <dbReference type="ChEBI" id="CHEBI:64428"/>
        <dbReference type="EC" id="2.8.1.7"/>
    </reaction>
</comment>
<evidence type="ECO:0000256" key="6">
    <source>
        <dbReference type="ARBA" id="ARBA00022898"/>
    </source>
</evidence>